<sequence length="374" mass="40420">MAKVSGVVSAVFMAKANGNGVASAEFKANGNGSPEFHANLHRKETVGDGVMAEHGNTIVSSVSLLPPETENSSNGDVCFSSAIPGWYADAPPLWPGEAHVYKVEKVLFRGKSEYQELFIFESATSGKIVILDGYLQLSEKDEFVYQEMLTHLALCSIPNPKKVLLVGGGDGGILREASRHSSLEQIDICEIDKMVIDVYKQFFPDIAVGFEDPRVSVYIGDGVEFLKSVPEATYDAIILDAFQEMGPSALELADKHLLESVARALRPGGVLSTQAESMWNKNFILEDIIADCRKIFKGSVNYAWTTVPVYSSGVVGFILCATEGPPVDFKHPINPIDAVPNHGVAKGPPKFYNSEVHTAAFCLPSFLKGGSSKN</sequence>
<evidence type="ECO:0000256" key="4">
    <source>
        <dbReference type="RuleBase" id="RU003836"/>
    </source>
</evidence>
<comment type="caution">
    <text evidence="6">The sequence shown here is derived from an EMBL/GenBank/DDBJ whole genome shotgun (WGS) entry which is preliminary data.</text>
</comment>
<dbReference type="HAMAP" id="MF_00198">
    <property type="entry name" value="Spermidine_synth"/>
    <property type="match status" value="1"/>
</dbReference>
<dbReference type="Pfam" id="PF17284">
    <property type="entry name" value="Spermine_synt_N"/>
    <property type="match status" value="1"/>
</dbReference>
<dbReference type="FunFam" id="3.40.50.150:FF:000013">
    <property type="entry name" value="Spermidine synthase"/>
    <property type="match status" value="1"/>
</dbReference>
<dbReference type="PROSITE" id="PS01330">
    <property type="entry name" value="PABS_1"/>
    <property type="match status" value="1"/>
</dbReference>
<protein>
    <submittedName>
        <fullName evidence="6">Spermidine synthase 2</fullName>
    </submittedName>
</protein>
<evidence type="ECO:0000313" key="6">
    <source>
        <dbReference type="EMBL" id="RVW52837.1"/>
    </source>
</evidence>
<dbReference type="Gene3D" id="3.40.50.150">
    <property type="entry name" value="Vaccinia Virus protein VP39"/>
    <property type="match status" value="1"/>
</dbReference>
<dbReference type="PANTHER" id="PTHR11558:SF28">
    <property type="entry name" value="SPERMIDINE SYNTHASE 2-LIKE"/>
    <property type="match status" value="1"/>
</dbReference>
<dbReference type="SUPFAM" id="SSF53335">
    <property type="entry name" value="S-adenosyl-L-methionine-dependent methyltransferases"/>
    <property type="match status" value="1"/>
</dbReference>
<dbReference type="CDD" id="cd02440">
    <property type="entry name" value="AdoMet_MTases"/>
    <property type="match status" value="1"/>
</dbReference>
<feature type="active site" description="Proton acceptor" evidence="3">
    <location>
        <position position="240"/>
    </location>
</feature>
<evidence type="ECO:0000256" key="1">
    <source>
        <dbReference type="ARBA" id="ARBA00007867"/>
    </source>
</evidence>
<accession>A0A438EYJ7</accession>
<keyword evidence="2 3" id="KW-0808">Transferase</keyword>
<reference evidence="6 7" key="1">
    <citation type="journal article" date="2018" name="PLoS Genet.">
        <title>Population sequencing reveals clonal diversity and ancestral inbreeding in the grapevine cultivar Chardonnay.</title>
        <authorList>
            <person name="Roach M.J."/>
            <person name="Johnson D.L."/>
            <person name="Bohlmann J."/>
            <person name="van Vuuren H.J."/>
            <person name="Jones S.J."/>
            <person name="Pretorius I.S."/>
            <person name="Schmidt S.A."/>
            <person name="Borneman A.R."/>
        </authorList>
    </citation>
    <scope>NUCLEOTIDE SEQUENCE [LARGE SCALE GENOMIC DNA]</scope>
    <source>
        <strain evidence="7">cv. Chardonnay</strain>
        <tissue evidence="6">Leaf</tissue>
    </source>
</reference>
<dbReference type="NCBIfam" id="TIGR00417">
    <property type="entry name" value="speE"/>
    <property type="match status" value="1"/>
</dbReference>
<dbReference type="GO" id="GO:0006596">
    <property type="term" value="P:polyamine biosynthetic process"/>
    <property type="evidence" value="ECO:0007669"/>
    <property type="project" value="UniProtKB-UniRule"/>
</dbReference>
<evidence type="ECO:0000259" key="5">
    <source>
        <dbReference type="PROSITE" id="PS51006"/>
    </source>
</evidence>
<dbReference type="GO" id="GO:0016740">
    <property type="term" value="F:transferase activity"/>
    <property type="evidence" value="ECO:0007669"/>
    <property type="project" value="UniProtKB-UniRule"/>
</dbReference>
<evidence type="ECO:0000256" key="3">
    <source>
        <dbReference type="PROSITE-ProRule" id="PRU00354"/>
    </source>
</evidence>
<name>A0A438EYJ7_VITVI</name>
<evidence type="ECO:0000256" key="2">
    <source>
        <dbReference type="ARBA" id="ARBA00022679"/>
    </source>
</evidence>
<dbReference type="Pfam" id="PF01564">
    <property type="entry name" value="Spermine_synth"/>
    <property type="match status" value="1"/>
</dbReference>
<keyword evidence="3" id="KW-0620">Polyamine biosynthesis</keyword>
<proteinExistence type="inferred from homology"/>
<dbReference type="EMBL" id="QGNW01001162">
    <property type="protein sequence ID" value="RVW52837.1"/>
    <property type="molecule type" value="Genomic_DNA"/>
</dbReference>
<organism evidence="6 7">
    <name type="scientific">Vitis vinifera</name>
    <name type="common">Grape</name>
    <dbReference type="NCBI Taxonomy" id="29760"/>
    <lineage>
        <taxon>Eukaryota</taxon>
        <taxon>Viridiplantae</taxon>
        <taxon>Streptophyta</taxon>
        <taxon>Embryophyta</taxon>
        <taxon>Tracheophyta</taxon>
        <taxon>Spermatophyta</taxon>
        <taxon>Magnoliopsida</taxon>
        <taxon>eudicotyledons</taxon>
        <taxon>Gunneridae</taxon>
        <taxon>Pentapetalae</taxon>
        <taxon>rosids</taxon>
        <taxon>Vitales</taxon>
        <taxon>Vitaceae</taxon>
        <taxon>Viteae</taxon>
        <taxon>Vitis</taxon>
    </lineage>
</organism>
<dbReference type="Proteomes" id="UP000288805">
    <property type="component" value="Unassembled WGS sequence"/>
</dbReference>
<comment type="similarity">
    <text evidence="1 4">Belongs to the spermidine/spermine synthase family.</text>
</comment>
<dbReference type="InterPro" id="IPR030373">
    <property type="entry name" value="PABS_CS"/>
</dbReference>
<dbReference type="PANTHER" id="PTHR11558">
    <property type="entry name" value="SPERMIDINE/SPERMINE SYNTHASE"/>
    <property type="match status" value="1"/>
</dbReference>
<dbReference type="InterPro" id="IPR029063">
    <property type="entry name" value="SAM-dependent_MTases_sf"/>
</dbReference>
<dbReference type="AlphaFoldDB" id="A0A438EYJ7"/>
<dbReference type="InterPro" id="IPR035246">
    <property type="entry name" value="Spermidine_synt_N"/>
</dbReference>
<evidence type="ECO:0000313" key="7">
    <source>
        <dbReference type="Proteomes" id="UP000288805"/>
    </source>
</evidence>
<dbReference type="InterPro" id="IPR001045">
    <property type="entry name" value="Spermi_synthase"/>
</dbReference>
<dbReference type="InterPro" id="IPR037163">
    <property type="entry name" value="Spermidine_synt_N_sf"/>
</dbReference>
<dbReference type="InterPro" id="IPR030374">
    <property type="entry name" value="PABS"/>
</dbReference>
<gene>
    <name evidence="6" type="primary">SPD2_1</name>
    <name evidence="6" type="ORF">CK203_076575</name>
</gene>
<dbReference type="Gene3D" id="2.30.140.10">
    <property type="entry name" value="Spermidine synthase, tetramerisation domain"/>
    <property type="match status" value="1"/>
</dbReference>
<feature type="domain" description="PABS" evidence="5">
    <location>
        <begin position="84"/>
        <end position="322"/>
    </location>
</feature>
<dbReference type="PROSITE" id="PS51006">
    <property type="entry name" value="PABS_2"/>
    <property type="match status" value="1"/>
</dbReference>